<name>A0A0L7R262_9HYME</name>
<protein>
    <recommendedName>
        <fullName evidence="3">BLUF domain-containing protein</fullName>
    </recommendedName>
</protein>
<keyword evidence="2" id="KW-1185">Reference proteome</keyword>
<proteinExistence type="predicted"/>
<gene>
    <name evidence="1" type="ORF">WH47_00364</name>
</gene>
<dbReference type="InterPro" id="IPR055308">
    <property type="entry name" value="TEX47-like"/>
</dbReference>
<evidence type="ECO:0000313" key="1">
    <source>
        <dbReference type="EMBL" id="KOC64861.1"/>
    </source>
</evidence>
<dbReference type="Proteomes" id="UP000053825">
    <property type="component" value="Unassembled WGS sequence"/>
</dbReference>
<evidence type="ECO:0000313" key="2">
    <source>
        <dbReference type="Proteomes" id="UP000053825"/>
    </source>
</evidence>
<accession>A0A0L7R262</accession>
<dbReference type="PANTHER" id="PTHR34035:SF1">
    <property type="entry name" value="TESTIS-EXPRESSED PROTEIN 47"/>
    <property type="match status" value="1"/>
</dbReference>
<organism evidence="1 2">
    <name type="scientific">Habropoda laboriosa</name>
    <dbReference type="NCBI Taxonomy" id="597456"/>
    <lineage>
        <taxon>Eukaryota</taxon>
        <taxon>Metazoa</taxon>
        <taxon>Ecdysozoa</taxon>
        <taxon>Arthropoda</taxon>
        <taxon>Hexapoda</taxon>
        <taxon>Insecta</taxon>
        <taxon>Pterygota</taxon>
        <taxon>Neoptera</taxon>
        <taxon>Endopterygota</taxon>
        <taxon>Hymenoptera</taxon>
        <taxon>Apocrita</taxon>
        <taxon>Aculeata</taxon>
        <taxon>Apoidea</taxon>
        <taxon>Anthophila</taxon>
        <taxon>Apidae</taxon>
        <taxon>Habropoda</taxon>
    </lineage>
</organism>
<sequence length="212" mass="24757">MKSAVEPVRKSLLDVVRKNLRAAGKTTYITRVVYIGEYTGEYSNLEEKMGSVIHQLQEDYNHVTISGLLLVYPEYYIHVLERFFTEWHHVYTIPPTLLQKLESYKLEDIQTQMSICFSKVYELCDHISNTVRDYSVPIKEVIRNINDKIARLYPESTLLEYLLNANSPVILTVEEYLKIFSSVPFISLYSGNKTTFTNLSHYHSIFYSSNYL</sequence>
<dbReference type="Pfam" id="PF24787">
    <property type="entry name" value="TEX47"/>
    <property type="match status" value="1"/>
</dbReference>
<dbReference type="EMBL" id="KQ414667">
    <property type="protein sequence ID" value="KOC64861.1"/>
    <property type="molecule type" value="Genomic_DNA"/>
</dbReference>
<evidence type="ECO:0008006" key="3">
    <source>
        <dbReference type="Google" id="ProtNLM"/>
    </source>
</evidence>
<dbReference type="PANTHER" id="PTHR34035">
    <property type="entry name" value="TESTIS-EXPRESSED PROTEIN 47"/>
    <property type="match status" value="1"/>
</dbReference>
<dbReference type="AlphaFoldDB" id="A0A0L7R262"/>
<reference evidence="1 2" key="1">
    <citation type="submission" date="2015-07" db="EMBL/GenBank/DDBJ databases">
        <title>The genome of Habropoda laboriosa.</title>
        <authorList>
            <person name="Pan H."/>
            <person name="Kapheim K."/>
        </authorList>
    </citation>
    <scope>NUCLEOTIDE SEQUENCE [LARGE SCALE GENOMIC DNA]</scope>
    <source>
        <strain evidence="1">0110345459</strain>
    </source>
</reference>